<dbReference type="Proteomes" id="UP000318681">
    <property type="component" value="Unassembled WGS sequence"/>
</dbReference>
<evidence type="ECO:0000256" key="1">
    <source>
        <dbReference type="SAM" id="Phobius"/>
    </source>
</evidence>
<reference evidence="2 3" key="1">
    <citation type="submission" date="2019-07" db="EMBL/GenBank/DDBJ databases">
        <title>Sphingomonas solaris sp. nov., isolated from a solar panel from Boston, Massachusetts.</title>
        <authorList>
            <person name="Tanner K."/>
            <person name="Pascual J."/>
            <person name="Mancuso C."/>
            <person name="Pereto J."/>
            <person name="Khalil A."/>
            <person name="Vilanova C."/>
        </authorList>
    </citation>
    <scope>NUCLEOTIDE SEQUENCE [LARGE SCALE GENOMIC DNA]</scope>
    <source>
        <strain evidence="2 3">R4DWN</strain>
    </source>
</reference>
<name>A0A558RDC7_9SPHN</name>
<gene>
    <name evidence="2" type="ORF">FOY91_00915</name>
</gene>
<organism evidence="2 3">
    <name type="scientific">Alterirhizorhabdus solaris</name>
    <dbReference type="NCBI Taxonomy" id="2529389"/>
    <lineage>
        <taxon>Bacteria</taxon>
        <taxon>Pseudomonadati</taxon>
        <taxon>Pseudomonadota</taxon>
        <taxon>Alphaproteobacteria</taxon>
        <taxon>Sphingomonadales</taxon>
        <taxon>Rhizorhabdaceae</taxon>
        <taxon>Alterirhizorhabdus</taxon>
    </lineage>
</organism>
<keyword evidence="3" id="KW-1185">Reference proteome</keyword>
<feature type="transmembrane region" description="Helical" evidence="1">
    <location>
        <begin position="26"/>
        <end position="49"/>
    </location>
</feature>
<dbReference type="EMBL" id="VNIM01000002">
    <property type="protein sequence ID" value="TVV77354.1"/>
    <property type="molecule type" value="Genomic_DNA"/>
</dbReference>
<evidence type="ECO:0000313" key="2">
    <source>
        <dbReference type="EMBL" id="TVV77354.1"/>
    </source>
</evidence>
<accession>A0A558RDC7</accession>
<proteinExistence type="predicted"/>
<keyword evidence="1" id="KW-1133">Transmembrane helix</keyword>
<protein>
    <submittedName>
        <fullName evidence="2">Uncharacterized protein</fullName>
    </submittedName>
</protein>
<comment type="caution">
    <text evidence="2">The sequence shown here is derived from an EMBL/GenBank/DDBJ whole genome shotgun (WGS) entry which is preliminary data.</text>
</comment>
<keyword evidence="1" id="KW-0472">Membrane</keyword>
<sequence length="71" mass="7682">MASGHRIFYKLAYALNRPTSPADDRLWGVVGAIVLVSIVLHGLTVTLAIRLFDRVSGRDPDALDAAHASPR</sequence>
<evidence type="ECO:0000313" key="3">
    <source>
        <dbReference type="Proteomes" id="UP000318681"/>
    </source>
</evidence>
<keyword evidence="1" id="KW-0812">Transmembrane</keyword>
<dbReference type="AlphaFoldDB" id="A0A558RDC7"/>
<dbReference type="RefSeq" id="WP_145147171.1">
    <property type="nucleotide sequence ID" value="NZ_VNIM01000002.1"/>
</dbReference>